<proteinExistence type="predicted"/>
<feature type="region of interest" description="Disordered" evidence="1">
    <location>
        <begin position="177"/>
        <end position="196"/>
    </location>
</feature>
<dbReference type="EMBL" id="JAAOLE020000001">
    <property type="protein sequence ID" value="NVI41870.1"/>
    <property type="molecule type" value="Genomic_DNA"/>
</dbReference>
<keyword evidence="4" id="KW-1185">Reference proteome</keyword>
<sequence>MLAPMSAHAQWWRGTPKDFEDCADLAEKAKTKEDRTAQLADCNAKFAGRRKVGGGYTYYDFMQDRSFDIAGPNPTPDEQKKIDQEYTGYLEKQRRSRIVAAFNAKQLERQERPQEQPPQIEQASLHNEPAKAPVPVARPVKPRVTVVPLPKVRPQAGSCVKGTFSCEWPKLSEGLDGLKKLFAPSPPQPTKLAKRN</sequence>
<accession>A0A973VUI8</accession>
<gene>
    <name evidence="2" type="ORF">HAP48_001900</name>
    <name evidence="3" type="ORF">WDK88_41905</name>
</gene>
<evidence type="ECO:0000313" key="3">
    <source>
        <dbReference type="EMBL" id="WXC84567.1"/>
    </source>
</evidence>
<evidence type="ECO:0000313" key="2">
    <source>
        <dbReference type="EMBL" id="NVI41870.1"/>
    </source>
</evidence>
<dbReference type="AlphaFoldDB" id="A0A973VUI8"/>
<dbReference type="RefSeq" id="WP_175612417.1">
    <property type="nucleotide sequence ID" value="NZ_CP088285.1"/>
</dbReference>
<feature type="region of interest" description="Disordered" evidence="1">
    <location>
        <begin position="104"/>
        <end position="137"/>
    </location>
</feature>
<reference evidence="3" key="2">
    <citation type="journal article" date="2021" name="Int. J. Syst. Evol. Microbiol.">
        <title>Bradyrhizobium septentrionale sp. nov. (sv. septentrionale) and Bradyrhizobium quebecense sp. nov. (sv. septentrionale) associated with legumes native to Canada possess rearranged symbiosis genes and numerous insertion sequences.</title>
        <authorList>
            <person name="Bromfield E.S.P."/>
            <person name="Cloutier S."/>
        </authorList>
    </citation>
    <scope>NUCLEOTIDE SEQUENCE</scope>
    <source>
        <strain evidence="3">5S5</strain>
    </source>
</reference>
<dbReference type="EMBL" id="CP147711">
    <property type="protein sequence ID" value="WXC84567.1"/>
    <property type="molecule type" value="Genomic_DNA"/>
</dbReference>
<reference evidence="2" key="1">
    <citation type="submission" date="2020-06" db="EMBL/GenBank/DDBJ databases">
        <title>Whole Genome Sequence of Bradyrhizobium sp. Strain 1S1.</title>
        <authorList>
            <person name="Bromfield E.S.P."/>
            <person name="Cloutier S."/>
        </authorList>
    </citation>
    <scope>NUCLEOTIDE SEQUENCE [LARGE SCALE GENOMIC DNA]</scope>
    <source>
        <strain evidence="2">1S1</strain>
    </source>
</reference>
<dbReference type="Proteomes" id="UP001432046">
    <property type="component" value="Chromosome"/>
</dbReference>
<reference evidence="3" key="3">
    <citation type="submission" date="2024-03" db="EMBL/GenBank/DDBJ databases">
        <authorList>
            <person name="Bromfield E.S.P."/>
            <person name="Cloutier S."/>
        </authorList>
    </citation>
    <scope>NUCLEOTIDE SEQUENCE</scope>
    <source>
        <strain evidence="3">5S5</strain>
    </source>
</reference>
<evidence type="ECO:0000256" key="1">
    <source>
        <dbReference type="SAM" id="MobiDB-lite"/>
    </source>
</evidence>
<protein>
    <submittedName>
        <fullName evidence="2">Uncharacterized protein</fullName>
    </submittedName>
</protein>
<organism evidence="2">
    <name type="scientific">Bradyrhizobium septentrionale</name>
    <dbReference type="NCBI Taxonomy" id="1404411"/>
    <lineage>
        <taxon>Bacteria</taxon>
        <taxon>Pseudomonadati</taxon>
        <taxon>Pseudomonadota</taxon>
        <taxon>Alphaproteobacteria</taxon>
        <taxon>Hyphomicrobiales</taxon>
        <taxon>Nitrobacteraceae</taxon>
        <taxon>Bradyrhizobium</taxon>
    </lineage>
</organism>
<evidence type="ECO:0000313" key="4">
    <source>
        <dbReference type="Proteomes" id="UP001432046"/>
    </source>
</evidence>
<name>A0A973VUI8_9BRAD</name>